<gene>
    <name evidence="1" type="ORF">ETSY1_14300</name>
</gene>
<sequence>MPQDRFGNTYAPGVPYARGNILSSTEDDFLKVQQAWQHIEKRVRTQGPEAVYNFSGLEHGLPLLADELPIANDFVAPALYYQPFKQAALEHLGGSPEQHDVALFNRLTGATYATHLTLVAPGDVVLGVSASYSHPSVVRAVAQAGATLIDTQSLDAFQAALEREPRVALVVMTRLAVTYEVIPERDLRQVVQLAHAKGVPVYVDDAGGARVGPAMFDQPLTLELGVDLVATGLDK</sequence>
<evidence type="ECO:0000313" key="2">
    <source>
        <dbReference type="Proteomes" id="UP000019141"/>
    </source>
</evidence>
<comment type="caution">
    <text evidence="1">The sequence shown here is derived from an EMBL/GenBank/DDBJ whole genome shotgun (WGS) entry which is preliminary data.</text>
</comment>
<dbReference type="PATRIC" id="fig|1429438.4.peg.2851"/>
<name>W4LP23_ENTF1</name>
<proteinExistence type="predicted"/>
<dbReference type="Proteomes" id="UP000019141">
    <property type="component" value="Unassembled WGS sequence"/>
</dbReference>
<dbReference type="InterPro" id="IPR015421">
    <property type="entry name" value="PyrdxlP-dep_Trfase_major"/>
</dbReference>
<accession>W4LP23</accession>
<dbReference type="Gene3D" id="3.40.640.10">
    <property type="entry name" value="Type I PLP-dependent aspartate aminotransferase-like (Major domain)"/>
    <property type="match status" value="1"/>
</dbReference>
<organism evidence="1 2">
    <name type="scientific">Entotheonella factor</name>
    <dbReference type="NCBI Taxonomy" id="1429438"/>
    <lineage>
        <taxon>Bacteria</taxon>
        <taxon>Pseudomonadati</taxon>
        <taxon>Nitrospinota/Tectimicrobiota group</taxon>
        <taxon>Candidatus Tectimicrobiota</taxon>
        <taxon>Candidatus Entotheonellia</taxon>
        <taxon>Candidatus Entotheonellales</taxon>
        <taxon>Candidatus Entotheonellaceae</taxon>
        <taxon>Candidatus Entotheonella</taxon>
    </lineage>
</organism>
<protein>
    <recommendedName>
        <fullName evidence="3">Aminotransferase class V domain-containing protein</fullName>
    </recommendedName>
</protein>
<dbReference type="EMBL" id="AZHW01000423">
    <property type="protein sequence ID" value="ETW99629.1"/>
    <property type="molecule type" value="Genomic_DNA"/>
</dbReference>
<dbReference type="InterPro" id="IPR015424">
    <property type="entry name" value="PyrdxlP-dep_Trfase"/>
</dbReference>
<dbReference type="HOGENOM" id="CLU_1178511_0_0_7"/>
<evidence type="ECO:0008006" key="3">
    <source>
        <dbReference type="Google" id="ProtNLM"/>
    </source>
</evidence>
<evidence type="ECO:0000313" key="1">
    <source>
        <dbReference type="EMBL" id="ETW99629.1"/>
    </source>
</evidence>
<dbReference type="SUPFAM" id="SSF53383">
    <property type="entry name" value="PLP-dependent transferases"/>
    <property type="match status" value="1"/>
</dbReference>
<dbReference type="AlphaFoldDB" id="W4LP23"/>
<reference evidence="1 2" key="1">
    <citation type="journal article" date="2014" name="Nature">
        <title>An environmental bacterial taxon with a large and distinct metabolic repertoire.</title>
        <authorList>
            <person name="Wilson M.C."/>
            <person name="Mori T."/>
            <person name="Ruckert C."/>
            <person name="Uria A.R."/>
            <person name="Helf M.J."/>
            <person name="Takada K."/>
            <person name="Gernert C."/>
            <person name="Steffens U.A."/>
            <person name="Heycke N."/>
            <person name="Schmitt S."/>
            <person name="Rinke C."/>
            <person name="Helfrich E.J."/>
            <person name="Brachmann A.O."/>
            <person name="Gurgui C."/>
            <person name="Wakimoto T."/>
            <person name="Kracht M."/>
            <person name="Crusemann M."/>
            <person name="Hentschel U."/>
            <person name="Abe I."/>
            <person name="Matsunaga S."/>
            <person name="Kalinowski J."/>
            <person name="Takeyama H."/>
            <person name="Piel J."/>
        </authorList>
    </citation>
    <scope>NUCLEOTIDE SEQUENCE [LARGE SCALE GENOMIC DNA]</scope>
    <source>
        <strain evidence="2">TSY1</strain>
    </source>
</reference>
<keyword evidence="2" id="KW-1185">Reference proteome</keyword>